<dbReference type="EMBL" id="WKKF01000004">
    <property type="protein sequence ID" value="MRX55336.1"/>
    <property type="molecule type" value="Genomic_DNA"/>
</dbReference>
<feature type="transmembrane region" description="Helical" evidence="5">
    <location>
        <begin position="366"/>
        <end position="383"/>
    </location>
</feature>
<evidence type="ECO:0000256" key="1">
    <source>
        <dbReference type="ARBA" id="ARBA00004141"/>
    </source>
</evidence>
<feature type="transmembrane region" description="Helical" evidence="5">
    <location>
        <begin position="97"/>
        <end position="115"/>
    </location>
</feature>
<dbReference type="RefSeq" id="WP_083328188.1">
    <property type="nucleotide sequence ID" value="NZ_CAJFZX010000001.1"/>
</dbReference>
<feature type="transmembrane region" description="Helical" evidence="5">
    <location>
        <begin position="341"/>
        <end position="361"/>
    </location>
</feature>
<dbReference type="Pfam" id="PF04932">
    <property type="entry name" value="Wzy_C"/>
    <property type="match status" value="1"/>
</dbReference>
<evidence type="ECO:0000256" key="2">
    <source>
        <dbReference type="ARBA" id="ARBA00022692"/>
    </source>
</evidence>
<sequence>MKLVKKLQKKISFSVIWFSAGLILSTATQLRIPGSPIGPGEVILLLWMMMTFIIQFKHRGIFITSLSRKLVPFWFFMFICLFIGTMVSIYLGVLVPGFGRTFLAYLFSGLLFIVLSFEKNWKTQVLMIAKITVSVTVSVLLFLLIFNPRYSTIGPIDSWNGSIRFLGWSKNPNQVAMNVTIFLYMSLYLSSIAKTSLRKVWYFGLAGACVWIGIETKSDAMSVALSSGLVILFISFWIRKAANSQIGYWSGAWLKVLLPALLCITAVIFSPLIYQGLKQDIAAISEEGDQGEHRFILWENGIKAIESSPLFGLGPGAYSGEDAPFQGMEAHNTFIDMGMNVGLVGICLFLGFLCWIGYLLIIKKEFILFTGLVTVIFYTLFHFTLRHPMFWFYLFFMISICIDRAKSMLSD</sequence>
<dbReference type="InterPro" id="IPR007016">
    <property type="entry name" value="O-antigen_ligase-rel_domated"/>
</dbReference>
<accession>A0A6I2ME66</accession>
<gene>
    <name evidence="7" type="ORF">GJU41_15340</name>
</gene>
<comment type="subcellular location">
    <subcellularLocation>
        <location evidence="1">Membrane</location>
        <topology evidence="1">Multi-pass membrane protein</topology>
    </subcellularLocation>
</comment>
<feature type="transmembrane region" description="Helical" evidence="5">
    <location>
        <begin position="12"/>
        <end position="30"/>
    </location>
</feature>
<feature type="transmembrane region" description="Helical" evidence="5">
    <location>
        <begin position="70"/>
        <end position="91"/>
    </location>
</feature>
<organism evidence="7 8">
    <name type="scientific">Metabacillus idriensis</name>
    <dbReference type="NCBI Taxonomy" id="324768"/>
    <lineage>
        <taxon>Bacteria</taxon>
        <taxon>Bacillati</taxon>
        <taxon>Bacillota</taxon>
        <taxon>Bacilli</taxon>
        <taxon>Bacillales</taxon>
        <taxon>Bacillaceae</taxon>
        <taxon>Metabacillus</taxon>
    </lineage>
</organism>
<feature type="transmembrane region" description="Helical" evidence="5">
    <location>
        <begin position="175"/>
        <end position="192"/>
    </location>
</feature>
<feature type="transmembrane region" description="Helical" evidence="5">
    <location>
        <begin position="220"/>
        <end position="238"/>
    </location>
</feature>
<evidence type="ECO:0000313" key="8">
    <source>
        <dbReference type="Proteomes" id="UP000441585"/>
    </source>
</evidence>
<comment type="caution">
    <text evidence="7">The sequence shown here is derived from an EMBL/GenBank/DDBJ whole genome shotgun (WGS) entry which is preliminary data.</text>
</comment>
<feature type="transmembrane region" description="Helical" evidence="5">
    <location>
        <begin position="250"/>
        <end position="274"/>
    </location>
</feature>
<dbReference type="PANTHER" id="PTHR37422">
    <property type="entry name" value="TEICHURONIC ACID BIOSYNTHESIS PROTEIN TUAE"/>
    <property type="match status" value="1"/>
</dbReference>
<evidence type="ECO:0000256" key="4">
    <source>
        <dbReference type="ARBA" id="ARBA00023136"/>
    </source>
</evidence>
<protein>
    <recommendedName>
        <fullName evidence="6">O-antigen ligase-related domain-containing protein</fullName>
    </recommendedName>
</protein>
<proteinExistence type="predicted"/>
<dbReference type="Proteomes" id="UP000441585">
    <property type="component" value="Unassembled WGS sequence"/>
</dbReference>
<keyword evidence="4 5" id="KW-0472">Membrane</keyword>
<keyword evidence="8" id="KW-1185">Reference proteome</keyword>
<dbReference type="GO" id="GO:0016020">
    <property type="term" value="C:membrane"/>
    <property type="evidence" value="ECO:0007669"/>
    <property type="project" value="UniProtKB-SubCell"/>
</dbReference>
<keyword evidence="2 5" id="KW-0812">Transmembrane</keyword>
<dbReference type="PANTHER" id="PTHR37422:SF13">
    <property type="entry name" value="LIPOPOLYSACCHARIDE BIOSYNTHESIS PROTEIN PA4999-RELATED"/>
    <property type="match status" value="1"/>
</dbReference>
<evidence type="ECO:0000313" key="7">
    <source>
        <dbReference type="EMBL" id="MRX55336.1"/>
    </source>
</evidence>
<feature type="domain" description="O-antigen ligase-related" evidence="6">
    <location>
        <begin position="213"/>
        <end position="350"/>
    </location>
</feature>
<feature type="transmembrane region" description="Helical" evidence="5">
    <location>
        <begin position="127"/>
        <end position="146"/>
    </location>
</feature>
<evidence type="ECO:0000259" key="6">
    <source>
        <dbReference type="Pfam" id="PF04932"/>
    </source>
</evidence>
<evidence type="ECO:0000256" key="3">
    <source>
        <dbReference type="ARBA" id="ARBA00022989"/>
    </source>
</evidence>
<feature type="transmembrane region" description="Helical" evidence="5">
    <location>
        <begin position="42"/>
        <end position="58"/>
    </location>
</feature>
<reference evidence="7 8" key="1">
    <citation type="submission" date="2019-11" db="EMBL/GenBank/DDBJ databases">
        <title>Bacillus idriensis genome.</title>
        <authorList>
            <person name="Konopka E.N."/>
            <person name="Newman J.D."/>
        </authorList>
    </citation>
    <scope>NUCLEOTIDE SEQUENCE [LARGE SCALE GENOMIC DNA]</scope>
    <source>
        <strain evidence="7 8">DSM 19097</strain>
    </source>
</reference>
<keyword evidence="3 5" id="KW-1133">Transmembrane helix</keyword>
<feature type="transmembrane region" description="Helical" evidence="5">
    <location>
        <begin position="199"/>
        <end position="214"/>
    </location>
</feature>
<name>A0A6I2ME66_9BACI</name>
<dbReference type="InterPro" id="IPR051533">
    <property type="entry name" value="WaaL-like"/>
</dbReference>
<dbReference type="AlphaFoldDB" id="A0A6I2ME66"/>
<evidence type="ECO:0000256" key="5">
    <source>
        <dbReference type="SAM" id="Phobius"/>
    </source>
</evidence>